<dbReference type="Proteomes" id="UP000005709">
    <property type="component" value="Unassembled WGS sequence"/>
</dbReference>
<proteinExistence type="predicted"/>
<dbReference type="RefSeq" id="WP_005870623.1">
    <property type="nucleotide sequence ID" value="NZ_ACYG01000019.1"/>
</dbReference>
<reference evidence="1 2" key="1">
    <citation type="submission" date="2009-07" db="EMBL/GenBank/DDBJ databases">
        <authorList>
            <person name="Madupu R."/>
            <person name="Sebastian Y."/>
            <person name="Durkin A.S."/>
            <person name="Torralba M."/>
            <person name="Methe B."/>
            <person name="Sutton G.G."/>
            <person name="Strausberg R.L."/>
            <person name="Nelson K.E."/>
        </authorList>
    </citation>
    <scope>NUCLEOTIDE SEQUENCE [LARGE SCALE GENOMIC DNA]</scope>
    <source>
        <strain evidence="1 2">RM3268</strain>
    </source>
</reference>
<name>C8PGM0_9BACT</name>
<sequence length="89" mass="10248">MSYTAALPSSPEDLQTIEGRVIYVQTNKSRGASYYRLNLVDSALKQRRFSLDVYGTQIDGYRAAMYDKDVKIWYQRIGVDTDFARADRP</sequence>
<keyword evidence="2" id="KW-1185">Reference proteome</keyword>
<dbReference type="EMBL" id="ACYG01000019">
    <property type="protein sequence ID" value="EEV18258.1"/>
    <property type="molecule type" value="Genomic_DNA"/>
</dbReference>
<comment type="caution">
    <text evidence="1">The sequence shown here is derived from an EMBL/GenBank/DDBJ whole genome shotgun (WGS) entry which is preliminary data.</text>
</comment>
<organism evidence="1 2">
    <name type="scientific">Campylobacter gracilis RM3268</name>
    <dbReference type="NCBI Taxonomy" id="553220"/>
    <lineage>
        <taxon>Bacteria</taxon>
        <taxon>Pseudomonadati</taxon>
        <taxon>Campylobacterota</taxon>
        <taxon>Epsilonproteobacteria</taxon>
        <taxon>Campylobacterales</taxon>
        <taxon>Campylobacteraceae</taxon>
        <taxon>Campylobacter</taxon>
    </lineage>
</organism>
<dbReference type="AlphaFoldDB" id="C8PGM0"/>
<protein>
    <submittedName>
        <fullName evidence="1">Uncharacterized protein</fullName>
    </submittedName>
</protein>
<evidence type="ECO:0000313" key="2">
    <source>
        <dbReference type="Proteomes" id="UP000005709"/>
    </source>
</evidence>
<gene>
    <name evidence="1" type="ORF">CAMGR0001_1015</name>
</gene>
<evidence type="ECO:0000313" key="1">
    <source>
        <dbReference type="EMBL" id="EEV18258.1"/>
    </source>
</evidence>
<accession>C8PGM0</accession>